<keyword evidence="1" id="KW-0732">Signal</keyword>
<reference evidence="2 3" key="1">
    <citation type="journal article" date="2011" name="Science">
        <title>The ecoresponsive genome of Daphnia pulex.</title>
        <authorList>
            <person name="Colbourne J.K."/>
            <person name="Pfrender M.E."/>
            <person name="Gilbert D."/>
            <person name="Thomas W.K."/>
            <person name="Tucker A."/>
            <person name="Oakley T.H."/>
            <person name="Tokishita S."/>
            <person name="Aerts A."/>
            <person name="Arnold G.J."/>
            <person name="Basu M.K."/>
            <person name="Bauer D.J."/>
            <person name="Caceres C.E."/>
            <person name="Carmel L."/>
            <person name="Casola C."/>
            <person name="Choi J.H."/>
            <person name="Detter J.C."/>
            <person name="Dong Q."/>
            <person name="Dusheyko S."/>
            <person name="Eads B.D."/>
            <person name="Frohlich T."/>
            <person name="Geiler-Samerotte K.A."/>
            <person name="Gerlach D."/>
            <person name="Hatcher P."/>
            <person name="Jogdeo S."/>
            <person name="Krijgsveld J."/>
            <person name="Kriventseva E.V."/>
            <person name="Kultz D."/>
            <person name="Laforsch C."/>
            <person name="Lindquist E."/>
            <person name="Lopez J."/>
            <person name="Manak J.R."/>
            <person name="Muller J."/>
            <person name="Pangilinan J."/>
            <person name="Patwardhan R.P."/>
            <person name="Pitluck S."/>
            <person name="Pritham E.J."/>
            <person name="Rechtsteiner A."/>
            <person name="Rho M."/>
            <person name="Rogozin I.B."/>
            <person name="Sakarya O."/>
            <person name="Salamov A."/>
            <person name="Schaack S."/>
            <person name="Shapiro H."/>
            <person name="Shiga Y."/>
            <person name="Skalitzky C."/>
            <person name="Smith Z."/>
            <person name="Souvorov A."/>
            <person name="Sung W."/>
            <person name="Tang Z."/>
            <person name="Tsuchiya D."/>
            <person name="Tu H."/>
            <person name="Vos H."/>
            <person name="Wang M."/>
            <person name="Wolf Y.I."/>
            <person name="Yamagata H."/>
            <person name="Yamada T."/>
            <person name="Ye Y."/>
            <person name="Shaw J.R."/>
            <person name="Andrews J."/>
            <person name="Crease T.J."/>
            <person name="Tang H."/>
            <person name="Lucas S.M."/>
            <person name="Robertson H.M."/>
            <person name="Bork P."/>
            <person name="Koonin E.V."/>
            <person name="Zdobnov E.M."/>
            <person name="Grigoriev I.V."/>
            <person name="Lynch M."/>
            <person name="Boore J.L."/>
        </authorList>
    </citation>
    <scope>NUCLEOTIDE SEQUENCE [LARGE SCALE GENOMIC DNA]</scope>
</reference>
<evidence type="ECO:0000256" key="1">
    <source>
        <dbReference type="SAM" id="SignalP"/>
    </source>
</evidence>
<dbReference type="HOGENOM" id="CLU_1751509_0_0_1"/>
<dbReference type="InParanoid" id="E9HF81"/>
<proteinExistence type="predicted"/>
<dbReference type="EMBL" id="GL732634">
    <property type="protein sequence ID" value="EFX69565.1"/>
    <property type="molecule type" value="Genomic_DNA"/>
</dbReference>
<name>E9HF81_DAPPU</name>
<protein>
    <recommendedName>
        <fullName evidence="4">Secreted protein</fullName>
    </recommendedName>
</protein>
<feature type="chain" id="PRO_5003238090" description="Secreted protein" evidence="1">
    <location>
        <begin position="22"/>
        <end position="149"/>
    </location>
</feature>
<evidence type="ECO:0000313" key="3">
    <source>
        <dbReference type="Proteomes" id="UP000000305"/>
    </source>
</evidence>
<evidence type="ECO:0008006" key="4">
    <source>
        <dbReference type="Google" id="ProtNLM"/>
    </source>
</evidence>
<accession>E9HF81</accession>
<sequence length="149" mass="16668">MCGCWRLLLCAGLLLLPLLLLKNMHQRRAGLSASSLHAGAVSMSCVHQSEWRRLIINRELCMSFKILGFCSAAISSETRRLCYLNDDSTHGSNSHSQTPNKYTAERQVACAICHWTHDYLIGWTPCYHVRRHLTATRRNMSHGLSGGGA</sequence>
<dbReference type="AlphaFoldDB" id="E9HF81"/>
<evidence type="ECO:0000313" key="2">
    <source>
        <dbReference type="EMBL" id="EFX69565.1"/>
    </source>
</evidence>
<organism evidence="2 3">
    <name type="scientific">Daphnia pulex</name>
    <name type="common">Water flea</name>
    <dbReference type="NCBI Taxonomy" id="6669"/>
    <lineage>
        <taxon>Eukaryota</taxon>
        <taxon>Metazoa</taxon>
        <taxon>Ecdysozoa</taxon>
        <taxon>Arthropoda</taxon>
        <taxon>Crustacea</taxon>
        <taxon>Branchiopoda</taxon>
        <taxon>Diplostraca</taxon>
        <taxon>Cladocera</taxon>
        <taxon>Anomopoda</taxon>
        <taxon>Daphniidae</taxon>
        <taxon>Daphnia</taxon>
    </lineage>
</organism>
<dbReference type="KEGG" id="dpx:DAPPUDRAFT_113518"/>
<gene>
    <name evidence="2" type="ORF">DAPPUDRAFT_113518</name>
</gene>
<dbReference type="Proteomes" id="UP000000305">
    <property type="component" value="Unassembled WGS sequence"/>
</dbReference>
<feature type="signal peptide" evidence="1">
    <location>
        <begin position="1"/>
        <end position="21"/>
    </location>
</feature>
<keyword evidence="3" id="KW-1185">Reference proteome</keyword>